<evidence type="ECO:0000259" key="13">
    <source>
        <dbReference type="PROSITE" id="PS50109"/>
    </source>
</evidence>
<accession>A0A3A4AWC4</accession>
<feature type="transmembrane region" description="Helical" evidence="12">
    <location>
        <begin position="60"/>
        <end position="80"/>
    </location>
</feature>
<dbReference type="SUPFAM" id="SSF47384">
    <property type="entry name" value="Homodimeric domain of signal transducing histidine kinase"/>
    <property type="match status" value="1"/>
</dbReference>
<dbReference type="Proteomes" id="UP000265768">
    <property type="component" value="Unassembled WGS sequence"/>
</dbReference>
<evidence type="ECO:0000256" key="11">
    <source>
        <dbReference type="SAM" id="MobiDB-lite"/>
    </source>
</evidence>
<evidence type="ECO:0000313" key="16">
    <source>
        <dbReference type="Proteomes" id="UP000265768"/>
    </source>
</evidence>
<evidence type="ECO:0000256" key="5">
    <source>
        <dbReference type="ARBA" id="ARBA00022679"/>
    </source>
</evidence>
<comment type="catalytic activity">
    <reaction evidence="1">
        <text>ATP + protein L-histidine = ADP + protein N-phospho-L-histidine.</text>
        <dbReference type="EC" id="2.7.13.3"/>
    </reaction>
</comment>
<proteinExistence type="predicted"/>
<evidence type="ECO:0000256" key="7">
    <source>
        <dbReference type="ARBA" id="ARBA00022777"/>
    </source>
</evidence>
<comment type="caution">
    <text evidence="15">The sequence shown here is derived from an EMBL/GenBank/DDBJ whole genome shotgun (WGS) entry which is preliminary data.</text>
</comment>
<dbReference type="GO" id="GO:0000155">
    <property type="term" value="F:phosphorelay sensor kinase activity"/>
    <property type="evidence" value="ECO:0007669"/>
    <property type="project" value="InterPro"/>
</dbReference>
<keyword evidence="10 12" id="KW-0472">Membrane</keyword>
<keyword evidence="16" id="KW-1185">Reference proteome</keyword>
<dbReference type="Pfam" id="PF02518">
    <property type="entry name" value="HATPase_c"/>
    <property type="match status" value="1"/>
</dbReference>
<dbReference type="Pfam" id="PF00512">
    <property type="entry name" value="HisKA"/>
    <property type="match status" value="1"/>
</dbReference>
<evidence type="ECO:0000256" key="8">
    <source>
        <dbReference type="ARBA" id="ARBA00022989"/>
    </source>
</evidence>
<dbReference type="InterPro" id="IPR004358">
    <property type="entry name" value="Sig_transdc_His_kin-like_C"/>
</dbReference>
<keyword evidence="9" id="KW-0902">Two-component regulatory system</keyword>
<organism evidence="15 16">
    <name type="scientific">Bailinhaonella thermotolerans</name>
    <dbReference type="NCBI Taxonomy" id="1070861"/>
    <lineage>
        <taxon>Bacteria</taxon>
        <taxon>Bacillati</taxon>
        <taxon>Actinomycetota</taxon>
        <taxon>Actinomycetes</taxon>
        <taxon>Streptosporangiales</taxon>
        <taxon>Streptosporangiaceae</taxon>
        <taxon>Bailinhaonella</taxon>
    </lineage>
</organism>
<dbReference type="InterPro" id="IPR005467">
    <property type="entry name" value="His_kinase_dom"/>
</dbReference>
<dbReference type="Pfam" id="PF00672">
    <property type="entry name" value="HAMP"/>
    <property type="match status" value="1"/>
</dbReference>
<dbReference type="CDD" id="cd06225">
    <property type="entry name" value="HAMP"/>
    <property type="match status" value="1"/>
</dbReference>
<dbReference type="PROSITE" id="PS50109">
    <property type="entry name" value="HIS_KIN"/>
    <property type="match status" value="1"/>
</dbReference>
<dbReference type="EC" id="2.7.13.3" evidence="3"/>
<dbReference type="SUPFAM" id="SSF55874">
    <property type="entry name" value="ATPase domain of HSP90 chaperone/DNA topoisomerase II/histidine kinase"/>
    <property type="match status" value="1"/>
</dbReference>
<keyword evidence="8 12" id="KW-1133">Transmembrane helix</keyword>
<dbReference type="EMBL" id="QZEY01000002">
    <property type="protein sequence ID" value="RJL34550.1"/>
    <property type="molecule type" value="Genomic_DNA"/>
</dbReference>
<evidence type="ECO:0000313" key="15">
    <source>
        <dbReference type="EMBL" id="RJL34550.1"/>
    </source>
</evidence>
<gene>
    <name evidence="15" type="ORF">D5H75_09095</name>
</gene>
<evidence type="ECO:0000256" key="12">
    <source>
        <dbReference type="SAM" id="Phobius"/>
    </source>
</evidence>
<sequence>MDRAGGTDTTARTNAMDGMNTKDGADPTNGTNGTGRARAGGARAGGWKGLRGRAGLRWRLAGGFAAVTLLSAVAASAVAYHLNREAILRRTTDGVVAEFQGTLGRLVPNYPSGAPETYRFGPENATDLSRMIRDELRKPGRAAVAIERPPGRVPPEEVAWLGVPVPADFLREADTYLVHRRIEHRGTPYLLVGARAWDLSGRGPILAIVAQDLRPEARTLESLASSILAVDGVVLALALALALLTARGVLVPVRRLAKAADALGEGALDTRVEVRGADELASLATTFNRTAERLESNIGELRAMEEASRRFVADVSHELRTPLTAMTALTDVLRREDTSEPDLRRAGLIVADGVGRLRTLVDHLIEISRYDANTATLVLDDVILAEALRATLSVRAWEDDVLLEVPEDLMARLDPRRFDVIVANLVGNALRHGAPPIVVRVRPEARGGRPGFTLTVLDHGPGIPDDLLPLVFDRFVKRDPARAETEGSGLGLSLTRAYAELHGGDVTARNAPPAGAMFTLWLPVEGAA</sequence>
<dbReference type="SMART" id="SM00387">
    <property type="entry name" value="HATPase_c"/>
    <property type="match status" value="1"/>
</dbReference>
<dbReference type="SMART" id="SM00304">
    <property type="entry name" value="HAMP"/>
    <property type="match status" value="1"/>
</dbReference>
<comment type="subcellular location">
    <subcellularLocation>
        <location evidence="2">Cell membrane</location>
    </subcellularLocation>
</comment>
<name>A0A3A4AWC4_9ACTN</name>
<dbReference type="InterPro" id="IPR050428">
    <property type="entry name" value="TCS_sensor_his_kinase"/>
</dbReference>
<evidence type="ECO:0000256" key="2">
    <source>
        <dbReference type="ARBA" id="ARBA00004236"/>
    </source>
</evidence>
<dbReference type="Gene3D" id="3.30.565.10">
    <property type="entry name" value="Histidine kinase-like ATPase, C-terminal domain"/>
    <property type="match status" value="1"/>
</dbReference>
<evidence type="ECO:0000259" key="14">
    <source>
        <dbReference type="PROSITE" id="PS50885"/>
    </source>
</evidence>
<evidence type="ECO:0000256" key="6">
    <source>
        <dbReference type="ARBA" id="ARBA00022692"/>
    </source>
</evidence>
<dbReference type="InterPro" id="IPR003660">
    <property type="entry name" value="HAMP_dom"/>
</dbReference>
<feature type="region of interest" description="Disordered" evidence="11">
    <location>
        <begin position="1"/>
        <end position="44"/>
    </location>
</feature>
<dbReference type="PROSITE" id="PS50885">
    <property type="entry name" value="HAMP"/>
    <property type="match status" value="1"/>
</dbReference>
<dbReference type="CDD" id="cd00075">
    <property type="entry name" value="HATPase"/>
    <property type="match status" value="1"/>
</dbReference>
<dbReference type="CDD" id="cd00082">
    <property type="entry name" value="HisKA"/>
    <property type="match status" value="1"/>
</dbReference>
<feature type="domain" description="Histidine kinase" evidence="13">
    <location>
        <begin position="314"/>
        <end position="526"/>
    </location>
</feature>
<dbReference type="SMART" id="SM00388">
    <property type="entry name" value="HisKA"/>
    <property type="match status" value="1"/>
</dbReference>
<dbReference type="PANTHER" id="PTHR45436:SF5">
    <property type="entry name" value="SENSOR HISTIDINE KINASE TRCS"/>
    <property type="match status" value="1"/>
</dbReference>
<dbReference type="Gene3D" id="6.10.340.10">
    <property type="match status" value="1"/>
</dbReference>
<keyword evidence="5" id="KW-0808">Transferase</keyword>
<dbReference type="PRINTS" id="PR00344">
    <property type="entry name" value="BCTRLSENSOR"/>
</dbReference>
<evidence type="ECO:0000256" key="9">
    <source>
        <dbReference type="ARBA" id="ARBA00023012"/>
    </source>
</evidence>
<reference evidence="15 16" key="1">
    <citation type="submission" date="2018-09" db="EMBL/GenBank/DDBJ databases">
        <title>YIM 75507 draft genome.</title>
        <authorList>
            <person name="Tang S."/>
            <person name="Feng Y."/>
        </authorList>
    </citation>
    <scope>NUCLEOTIDE SEQUENCE [LARGE SCALE GENOMIC DNA]</scope>
    <source>
        <strain evidence="15 16">YIM 75507</strain>
    </source>
</reference>
<dbReference type="InterPro" id="IPR036890">
    <property type="entry name" value="HATPase_C_sf"/>
</dbReference>
<keyword evidence="7 15" id="KW-0418">Kinase</keyword>
<evidence type="ECO:0000256" key="10">
    <source>
        <dbReference type="ARBA" id="ARBA00023136"/>
    </source>
</evidence>
<dbReference type="SUPFAM" id="SSF158472">
    <property type="entry name" value="HAMP domain-like"/>
    <property type="match status" value="1"/>
</dbReference>
<feature type="domain" description="HAMP" evidence="14">
    <location>
        <begin position="247"/>
        <end position="299"/>
    </location>
</feature>
<dbReference type="GO" id="GO:0005886">
    <property type="term" value="C:plasma membrane"/>
    <property type="evidence" value="ECO:0007669"/>
    <property type="project" value="UniProtKB-SubCell"/>
</dbReference>
<dbReference type="InterPro" id="IPR036097">
    <property type="entry name" value="HisK_dim/P_sf"/>
</dbReference>
<keyword evidence="4" id="KW-0597">Phosphoprotein</keyword>
<evidence type="ECO:0000256" key="3">
    <source>
        <dbReference type="ARBA" id="ARBA00012438"/>
    </source>
</evidence>
<dbReference type="InterPro" id="IPR003661">
    <property type="entry name" value="HisK_dim/P_dom"/>
</dbReference>
<protein>
    <recommendedName>
        <fullName evidence="3">histidine kinase</fullName>
        <ecNumber evidence="3">2.7.13.3</ecNumber>
    </recommendedName>
</protein>
<keyword evidence="6 12" id="KW-0812">Transmembrane</keyword>
<evidence type="ECO:0000256" key="1">
    <source>
        <dbReference type="ARBA" id="ARBA00000085"/>
    </source>
</evidence>
<dbReference type="AlphaFoldDB" id="A0A3A4AWC4"/>
<dbReference type="Gene3D" id="1.10.287.130">
    <property type="match status" value="1"/>
</dbReference>
<dbReference type="PANTHER" id="PTHR45436">
    <property type="entry name" value="SENSOR HISTIDINE KINASE YKOH"/>
    <property type="match status" value="1"/>
</dbReference>
<dbReference type="InterPro" id="IPR003594">
    <property type="entry name" value="HATPase_dom"/>
</dbReference>
<evidence type="ECO:0000256" key="4">
    <source>
        <dbReference type="ARBA" id="ARBA00022553"/>
    </source>
</evidence>